<evidence type="ECO:0000313" key="14">
    <source>
        <dbReference type="Proteomes" id="UP000244811"/>
    </source>
</evidence>
<dbReference type="Pfam" id="PF04564">
    <property type="entry name" value="U-box"/>
    <property type="match status" value="1"/>
</dbReference>
<dbReference type="AlphaFoldDB" id="A0A976SIH5"/>
<dbReference type="GO" id="GO:0006515">
    <property type="term" value="P:protein quality control for misfolded or incompletely synthesized proteins"/>
    <property type="evidence" value="ECO:0007669"/>
    <property type="project" value="TreeGrafter"/>
</dbReference>
<dbReference type="InterPro" id="IPR045202">
    <property type="entry name" value="CHIP_RING-Ubox"/>
</dbReference>
<dbReference type="SMART" id="SM00504">
    <property type="entry name" value="Ubox"/>
    <property type="match status" value="1"/>
</dbReference>
<dbReference type="PROSITE" id="PS50005">
    <property type="entry name" value="TPR"/>
    <property type="match status" value="1"/>
</dbReference>
<dbReference type="Gene3D" id="1.25.40.10">
    <property type="entry name" value="Tetratricopeptide repeat domain"/>
    <property type="match status" value="1"/>
</dbReference>
<feature type="domain" description="Obg" evidence="12">
    <location>
        <begin position="370"/>
        <end position="455"/>
    </location>
</feature>
<dbReference type="Pfam" id="PF12895">
    <property type="entry name" value="ANAPC3"/>
    <property type="match status" value="1"/>
</dbReference>
<dbReference type="GO" id="GO:0042254">
    <property type="term" value="P:ribosome biogenesis"/>
    <property type="evidence" value="ECO:0007669"/>
    <property type="project" value="UniProtKB-UniRule"/>
</dbReference>
<dbReference type="GO" id="GO:0061630">
    <property type="term" value="F:ubiquitin protein ligase activity"/>
    <property type="evidence" value="ECO:0007669"/>
    <property type="project" value="UniProtKB-EC"/>
</dbReference>
<dbReference type="PANTHER" id="PTHR46803:SF2">
    <property type="entry name" value="E3 UBIQUITIN-PROTEIN LIGASE CHIP"/>
    <property type="match status" value="1"/>
</dbReference>
<evidence type="ECO:0000313" key="13">
    <source>
        <dbReference type="EMBL" id="UVC49400.1"/>
    </source>
</evidence>
<dbReference type="SMART" id="SM00028">
    <property type="entry name" value="TPR"/>
    <property type="match status" value="3"/>
</dbReference>
<evidence type="ECO:0000256" key="10">
    <source>
        <dbReference type="SAM" id="MobiDB-lite"/>
    </source>
</evidence>
<evidence type="ECO:0000256" key="7">
    <source>
        <dbReference type="ARBA" id="ARBA00044534"/>
    </source>
</evidence>
<dbReference type="CDD" id="cd16654">
    <property type="entry name" value="RING-Ubox_CHIP"/>
    <property type="match status" value="1"/>
</dbReference>
<sequence length="455" mass="52241">MEEKVEEKEAQDSELDTLDSIEYNKPDSSYNISFNDLDHAIFSATSNVEFPKDRNLIKKAEDYRNLGNESFKRGFIELAIEYYTKAITTYPKNHEFYTNRAVCYKRKGDWLKVEADVRQALNLEENSVKAHYFLGQALLNLGNVDEGLKKLRKAKCLSEHYKTVHTEEINNEILRSIMKLYLDEEARLNYALESLSSYVKELLERENNQGALSEQQYFERIKQLEMINNYVKKTQEREIPKYLCCKISMCLMRDPVITPSGQTYERELIEKHIINNGCFDPVTRKPCKLSDLYPNYYLKEAVESFIENKQKKNKKNRAPIGVKISTRYSFVNSKVLNVKYNRVKDVVNSVLTEKEVEKPFFHDLDDWNDHRLVDLCEILVSGGDGGDGCLSFRREKHVPLGGANGGNGGPGGDVVIKCDLSVSDLKNFNHNKIYKAEKGSNGKGSNRNGVSKISI</sequence>
<dbReference type="InterPro" id="IPR036726">
    <property type="entry name" value="GTP1_OBG_dom_sf"/>
</dbReference>
<dbReference type="PANTHER" id="PTHR46803">
    <property type="entry name" value="E3 UBIQUITIN-PROTEIN LIGASE CHIP"/>
    <property type="match status" value="1"/>
</dbReference>
<dbReference type="PROSITE" id="PS51698">
    <property type="entry name" value="U_BOX"/>
    <property type="match status" value="1"/>
</dbReference>
<dbReference type="Gene3D" id="2.70.210.12">
    <property type="entry name" value="GTP1/OBG domain"/>
    <property type="match status" value="1"/>
</dbReference>
<dbReference type="InterPro" id="IPR019734">
    <property type="entry name" value="TPR_rpt"/>
</dbReference>
<dbReference type="InterPro" id="IPR003613">
    <property type="entry name" value="Ubox_domain"/>
</dbReference>
<evidence type="ECO:0000256" key="1">
    <source>
        <dbReference type="ARBA" id="ARBA00000900"/>
    </source>
</evidence>
<dbReference type="InterPro" id="IPR013083">
    <property type="entry name" value="Znf_RING/FYVE/PHD"/>
</dbReference>
<evidence type="ECO:0000256" key="3">
    <source>
        <dbReference type="ARBA" id="ARBA00022679"/>
    </source>
</evidence>
<dbReference type="GO" id="GO:0045862">
    <property type="term" value="P:positive regulation of proteolysis"/>
    <property type="evidence" value="ECO:0007669"/>
    <property type="project" value="TreeGrafter"/>
</dbReference>
<dbReference type="SUPFAM" id="SSF57850">
    <property type="entry name" value="RING/U-box"/>
    <property type="match status" value="1"/>
</dbReference>
<evidence type="ECO:0000256" key="4">
    <source>
        <dbReference type="ARBA" id="ARBA00022737"/>
    </source>
</evidence>
<evidence type="ECO:0000259" key="12">
    <source>
        <dbReference type="PROSITE" id="PS51883"/>
    </source>
</evidence>
<feature type="region of interest" description="Disordered" evidence="10">
    <location>
        <begin position="1"/>
        <end position="22"/>
    </location>
</feature>
<reference evidence="13" key="1">
    <citation type="submission" date="2022-07" db="EMBL/GenBank/DDBJ databases">
        <title>Evaluation of T. orientalis genome assembly methods using nanopore sequencing and analysis of variation between genomes.</title>
        <authorList>
            <person name="Yam J."/>
            <person name="Micallef M.L."/>
            <person name="Liu M."/>
            <person name="Djordjevic S.P."/>
            <person name="Bogema D.R."/>
            <person name="Jenkins C."/>
        </authorList>
    </citation>
    <scope>NUCLEOTIDE SEQUENCE</scope>
    <source>
        <strain evidence="13">Goon Nure</strain>
    </source>
</reference>
<feature type="domain" description="U-box" evidence="11">
    <location>
        <begin position="238"/>
        <end position="312"/>
    </location>
</feature>
<evidence type="ECO:0000256" key="6">
    <source>
        <dbReference type="ARBA" id="ARBA00022803"/>
    </source>
</evidence>
<feature type="compositionally biased region" description="Low complexity" evidence="10">
    <location>
        <begin position="443"/>
        <end position="455"/>
    </location>
</feature>
<evidence type="ECO:0000256" key="8">
    <source>
        <dbReference type="ARBA" id="ARBA00044543"/>
    </source>
</evidence>
<dbReference type="GO" id="GO:0043161">
    <property type="term" value="P:proteasome-mediated ubiquitin-dependent protein catabolic process"/>
    <property type="evidence" value="ECO:0007669"/>
    <property type="project" value="TreeGrafter"/>
</dbReference>
<dbReference type="SUPFAM" id="SSF48452">
    <property type="entry name" value="TPR-like"/>
    <property type="match status" value="1"/>
</dbReference>
<accession>A0A976SIH5</accession>
<keyword evidence="6 9" id="KW-0802">TPR repeat</keyword>
<protein>
    <recommendedName>
        <fullName evidence="7">E3 ubiquitin-protein ligase CHIP</fullName>
        <ecNumber evidence="2">2.3.2.27</ecNumber>
    </recommendedName>
    <alternativeName>
        <fullName evidence="8">RING-type E3 ubiquitin transferase CHIP</fullName>
    </alternativeName>
</protein>
<keyword evidence="5" id="KW-0833">Ubl conjugation pathway</keyword>
<comment type="catalytic activity">
    <reaction evidence="1">
        <text>S-ubiquitinyl-[E2 ubiquitin-conjugating enzyme]-L-cysteine + [acceptor protein]-L-lysine = [E2 ubiquitin-conjugating enzyme]-L-cysteine + N(6)-ubiquitinyl-[acceptor protein]-L-lysine.</text>
        <dbReference type="EC" id="2.3.2.27"/>
    </reaction>
</comment>
<evidence type="ECO:0000256" key="9">
    <source>
        <dbReference type="PROSITE-ProRule" id="PRU00339"/>
    </source>
</evidence>
<feature type="region of interest" description="Disordered" evidence="10">
    <location>
        <begin position="436"/>
        <end position="455"/>
    </location>
</feature>
<keyword evidence="3 13" id="KW-0808">Transferase</keyword>
<dbReference type="GO" id="GO:0005737">
    <property type="term" value="C:cytoplasm"/>
    <property type="evidence" value="ECO:0007669"/>
    <property type="project" value="TreeGrafter"/>
</dbReference>
<dbReference type="InterPro" id="IPR006169">
    <property type="entry name" value="GTP1_OBG_dom"/>
</dbReference>
<evidence type="ECO:0000259" key="11">
    <source>
        <dbReference type="PROSITE" id="PS51698"/>
    </source>
</evidence>
<dbReference type="PROSITE" id="PS51883">
    <property type="entry name" value="OBG"/>
    <property type="match status" value="1"/>
</dbReference>
<gene>
    <name evidence="13" type="ORF">MACK_003231</name>
</gene>
<dbReference type="Pfam" id="PF01018">
    <property type="entry name" value="GTP1_OBG"/>
    <property type="match status" value="1"/>
</dbReference>
<keyword evidence="4" id="KW-0677">Repeat</keyword>
<organism evidence="13 14">
    <name type="scientific">Theileria orientalis</name>
    <dbReference type="NCBI Taxonomy" id="68886"/>
    <lineage>
        <taxon>Eukaryota</taxon>
        <taxon>Sar</taxon>
        <taxon>Alveolata</taxon>
        <taxon>Apicomplexa</taxon>
        <taxon>Aconoidasida</taxon>
        <taxon>Piroplasmida</taxon>
        <taxon>Theileriidae</taxon>
        <taxon>Theileria</taxon>
    </lineage>
</organism>
<dbReference type="EMBL" id="CP056069">
    <property type="protein sequence ID" value="UVC49400.1"/>
    <property type="molecule type" value="Genomic_DNA"/>
</dbReference>
<dbReference type="InterPro" id="IPR011990">
    <property type="entry name" value="TPR-like_helical_dom_sf"/>
</dbReference>
<dbReference type="GO" id="GO:0051087">
    <property type="term" value="F:protein-folding chaperone binding"/>
    <property type="evidence" value="ECO:0007669"/>
    <property type="project" value="TreeGrafter"/>
</dbReference>
<keyword evidence="13" id="KW-0012">Acyltransferase</keyword>
<dbReference type="EC" id="2.3.2.27" evidence="2"/>
<dbReference type="SUPFAM" id="SSF82051">
    <property type="entry name" value="Obg GTP-binding protein N-terminal domain"/>
    <property type="match status" value="1"/>
</dbReference>
<proteinExistence type="predicted"/>
<dbReference type="Gene3D" id="3.30.40.10">
    <property type="entry name" value="Zinc/RING finger domain, C3HC4 (zinc finger)"/>
    <property type="match status" value="1"/>
</dbReference>
<dbReference type="GO" id="GO:0071218">
    <property type="term" value="P:cellular response to misfolded protein"/>
    <property type="evidence" value="ECO:0007669"/>
    <property type="project" value="TreeGrafter"/>
</dbReference>
<dbReference type="GO" id="GO:0000209">
    <property type="term" value="P:protein polyubiquitination"/>
    <property type="evidence" value="ECO:0007669"/>
    <property type="project" value="TreeGrafter"/>
</dbReference>
<evidence type="ECO:0000256" key="5">
    <source>
        <dbReference type="ARBA" id="ARBA00022786"/>
    </source>
</evidence>
<dbReference type="Proteomes" id="UP000244811">
    <property type="component" value="Chromosome 1"/>
</dbReference>
<name>A0A976SIH5_THEOR</name>
<evidence type="ECO:0000256" key="2">
    <source>
        <dbReference type="ARBA" id="ARBA00012483"/>
    </source>
</evidence>
<feature type="compositionally biased region" description="Basic and acidic residues" evidence="10">
    <location>
        <begin position="1"/>
        <end position="11"/>
    </location>
</feature>
<feature type="repeat" description="TPR" evidence="9">
    <location>
        <begin position="60"/>
        <end position="93"/>
    </location>
</feature>